<sequence>MCWAEAIPVALAGAQAIGGQISGAQAAKAQNEANRLQAINAVRQANWNNADLTLQQRDALDVATQELTAKNMAQVQALGTVRAAIGESMIGGRSMERIERVTRGEHIRSANMVTENYRRDYASMFAQQVGNTESAKAQVNELNRTMTKGKSALTQALEVALPTGAAFGTAYLSGGFDKDKMLFGGGSKGGKK</sequence>
<comment type="function">
    <text evidence="1">Component of the cylindrical core that assembles on the inner surface of the capsid during capsid formation and plays a role in viral DNA ejection into the host cell. The inner core is composed of stacked rings of gp14, gp15 and gp16 proteins. Following binding to the host cell surface, the internal core is disassembled and gp14 is ejected along with gp15 and gp16 into the infected cell. May form a simple channel spanning the outer membrane.</text>
</comment>
<keyword evidence="1" id="KW-0472">Membrane</keyword>
<dbReference type="EMBL" id="OK499982">
    <property type="protein sequence ID" value="UGO47576.1"/>
    <property type="molecule type" value="Genomic_DNA"/>
</dbReference>
<keyword evidence="3" id="KW-1185">Reference proteome</keyword>
<gene>
    <name evidence="2" type="ORF">LILPAPAWES_48</name>
</gene>
<evidence type="ECO:0000313" key="2">
    <source>
        <dbReference type="EMBL" id="UGO47576.1"/>
    </source>
</evidence>
<protein>
    <recommendedName>
        <fullName evidence="1">Internal virion protein gp14</fullName>
    </recommendedName>
</protein>
<dbReference type="Pfam" id="PF24072">
    <property type="entry name" value="T7_gp14"/>
    <property type="match status" value="1"/>
</dbReference>
<keyword evidence="1" id="KW-1033">Host cell outer membrane</keyword>
<dbReference type="HAMAP" id="MF_04118">
    <property type="entry name" value="GP14_T7"/>
    <property type="match status" value="1"/>
</dbReference>
<dbReference type="GO" id="GO:0099002">
    <property type="term" value="P:symbiont genome ejection through host cell envelope, short tail mechanism"/>
    <property type="evidence" value="ECO:0007669"/>
    <property type="project" value="UniProtKB-UniRule"/>
</dbReference>
<keyword evidence="1" id="KW-1244">Viral short tail ejection system</keyword>
<dbReference type="Proteomes" id="UP000827755">
    <property type="component" value="Segment"/>
</dbReference>
<evidence type="ECO:0000313" key="3">
    <source>
        <dbReference type="Proteomes" id="UP000827755"/>
    </source>
</evidence>
<name>A0AAE8YP20_9CAUD</name>
<dbReference type="InterPro" id="IPR038996">
    <property type="entry name" value="Gp14"/>
</dbReference>
<comment type="similarity">
    <text evidence="1">Belongs to the T7virus internal virion protein gp14 family.</text>
</comment>
<keyword evidence="1" id="KW-1162">Viral penetration into host cytoplasm</keyword>
<comment type="subcellular location">
    <subcellularLocation>
        <location evidence="1">Virion</location>
    </subcellularLocation>
    <subcellularLocation>
        <location evidence="1">Host cell outer membrane</location>
    </subcellularLocation>
</comment>
<keyword evidence="1" id="KW-1171">Viral genome ejection through host cell envelope</keyword>
<dbReference type="GO" id="GO:0044423">
    <property type="term" value="C:virion component"/>
    <property type="evidence" value="ECO:0007669"/>
    <property type="project" value="UniProtKB-UniRule"/>
</dbReference>
<evidence type="ECO:0000256" key="1">
    <source>
        <dbReference type="HAMAP-Rule" id="MF_04118"/>
    </source>
</evidence>
<keyword evidence="1" id="KW-0946">Virion</keyword>
<comment type="subunit">
    <text evidence="1">Interacts with the portal protein. Interacts with gp15.</text>
</comment>
<keyword evidence="1" id="KW-1160">Virus entry into host cell</keyword>
<keyword evidence="1" id="KW-1043">Host membrane</keyword>
<proteinExistence type="inferred from homology"/>
<reference evidence="2" key="1">
    <citation type="submission" date="2021-10" db="EMBL/GenBank/DDBJ databases">
        <authorList>
            <person name="Larson W."/>
            <person name="Thurgood T.L."/>
            <person name="Rodriguez A."/>
            <person name="Sharma R."/>
            <person name="Kruger J."/>
            <person name="Davis K."/>
            <person name="Findley J."/>
            <person name="Grose J.H."/>
        </authorList>
    </citation>
    <scope>NUCLEOTIDE SEQUENCE</scope>
</reference>
<dbReference type="GO" id="GO:0020002">
    <property type="term" value="C:host cell plasma membrane"/>
    <property type="evidence" value="ECO:0007669"/>
    <property type="project" value="UniProtKB-SubCell"/>
</dbReference>
<accession>A0AAE8YP20</accession>
<organism evidence="2 3">
    <name type="scientific">Morganella phage vB_MmoP_Lilpapawes</name>
    <dbReference type="NCBI Taxonomy" id="2894803"/>
    <lineage>
        <taxon>Viruses</taxon>
        <taxon>Duplodnaviria</taxon>
        <taxon>Heunggongvirae</taxon>
        <taxon>Uroviricota</taxon>
        <taxon>Caudoviricetes</taxon>
        <taxon>Autographivirales</taxon>
        <taxon>Autotranscriptaviridae</taxon>
        <taxon>Studiervirinae</taxon>
        <taxon>Minipunavirus</taxon>
        <taxon>Minipunavirus lilpapawes</taxon>
    </lineage>
</organism>